<keyword evidence="3" id="KW-1185">Reference proteome</keyword>
<dbReference type="EMBL" id="LMXB01000065">
    <property type="protein sequence ID" value="KUO18414.1"/>
    <property type="molecule type" value="Genomic_DNA"/>
</dbReference>
<organism evidence="2 3">
    <name type="scientific">Streptomyces dysideae</name>
    <dbReference type="NCBI Taxonomy" id="909626"/>
    <lineage>
        <taxon>Bacteria</taxon>
        <taxon>Bacillati</taxon>
        <taxon>Actinomycetota</taxon>
        <taxon>Actinomycetes</taxon>
        <taxon>Kitasatosporales</taxon>
        <taxon>Streptomycetaceae</taxon>
        <taxon>Streptomyces</taxon>
    </lineage>
</organism>
<protein>
    <submittedName>
        <fullName evidence="2">Uncharacterized protein</fullName>
    </submittedName>
</protein>
<comment type="caution">
    <text evidence="2">The sequence shown here is derived from an EMBL/GenBank/DDBJ whole genome shotgun (WGS) entry which is preliminary data.</text>
</comment>
<feature type="signal peptide" evidence="1">
    <location>
        <begin position="1"/>
        <end position="34"/>
    </location>
</feature>
<evidence type="ECO:0000313" key="2">
    <source>
        <dbReference type="EMBL" id="KUO18414.1"/>
    </source>
</evidence>
<accession>A0A101UX00</accession>
<feature type="chain" id="PRO_5007108494" evidence="1">
    <location>
        <begin position="35"/>
        <end position="120"/>
    </location>
</feature>
<sequence>MGLTRKGFGPRVKQGLVSLLLVTTMSVGVNLATAAPAEAVSVNCGWPRCTIYLNKEETRRAAYDASIPPAIWPTVWGGLAYGLVMGHRWYMIQYANRGMCTQFNLSAAPWETQGLKAYYC</sequence>
<dbReference type="AlphaFoldDB" id="A0A101UX00"/>
<name>A0A101UX00_9ACTN</name>
<dbReference type="Proteomes" id="UP000053260">
    <property type="component" value="Unassembled WGS sequence"/>
</dbReference>
<proteinExistence type="predicted"/>
<evidence type="ECO:0000313" key="3">
    <source>
        <dbReference type="Proteomes" id="UP000053260"/>
    </source>
</evidence>
<keyword evidence="1" id="KW-0732">Signal</keyword>
<reference evidence="2 3" key="1">
    <citation type="submission" date="2015-10" db="EMBL/GenBank/DDBJ databases">
        <title>Draft genome sequence of Streptomyces sp. RV15, isolated from a marine sponge.</title>
        <authorList>
            <person name="Ruckert C."/>
            <person name="Abdelmohsen U.R."/>
            <person name="Winkler A."/>
            <person name="Hentschel U."/>
            <person name="Kalinowski J."/>
            <person name="Kampfer P."/>
            <person name="Glaeser S."/>
        </authorList>
    </citation>
    <scope>NUCLEOTIDE SEQUENCE [LARGE SCALE GENOMIC DNA]</scope>
    <source>
        <strain evidence="2 3">RV15</strain>
    </source>
</reference>
<gene>
    <name evidence="2" type="ORF">AQJ91_25610</name>
</gene>
<evidence type="ECO:0000256" key="1">
    <source>
        <dbReference type="SAM" id="SignalP"/>
    </source>
</evidence>